<dbReference type="RefSeq" id="WP_129121598.1">
    <property type="nucleotide sequence ID" value="NZ_PEIB01000005.1"/>
</dbReference>
<keyword evidence="4" id="KW-0285">Flavoprotein</keyword>
<evidence type="ECO:0000256" key="1">
    <source>
        <dbReference type="ARBA" id="ARBA00001974"/>
    </source>
</evidence>
<dbReference type="GO" id="GO:0016491">
    <property type="term" value="F:oxidoreductase activity"/>
    <property type="evidence" value="ECO:0007669"/>
    <property type="project" value="UniProtKB-KW"/>
</dbReference>
<dbReference type="Proteomes" id="UP000290287">
    <property type="component" value="Unassembled WGS sequence"/>
</dbReference>
<dbReference type="EMBL" id="PEIB01000005">
    <property type="protein sequence ID" value="RXJ73924.1"/>
    <property type="molecule type" value="Genomic_DNA"/>
</dbReference>
<comment type="pathway">
    <text evidence="2">Siderophore biosynthesis.</text>
</comment>
<reference evidence="8 9" key="1">
    <citation type="submission" date="2017-10" db="EMBL/GenBank/DDBJ databases">
        <title>Nyctiphanis sp. nov., isolated from the stomach of the euphausiid Nyctiphanes simplex (Hansen, 1911) in the Gulf of California.</title>
        <authorList>
            <person name="Gomez-Gil B."/>
            <person name="Aguilar-Mendez M."/>
            <person name="Lopez-Cortes A."/>
            <person name="Gomez-Gutierrez J."/>
            <person name="Roque A."/>
            <person name="Lang E."/>
            <person name="Gonzalez-Castillo A."/>
        </authorList>
    </citation>
    <scope>NUCLEOTIDE SEQUENCE [LARGE SCALE GENOMIC DNA]</scope>
    <source>
        <strain evidence="8 9">CAIM 600</strain>
    </source>
</reference>
<keyword evidence="6" id="KW-0521">NADP</keyword>
<evidence type="ECO:0000313" key="9">
    <source>
        <dbReference type="Proteomes" id="UP000290287"/>
    </source>
</evidence>
<dbReference type="PANTHER" id="PTHR42802:SF1">
    <property type="entry name" value="L-ORNITHINE N(5)-MONOOXYGENASE"/>
    <property type="match status" value="1"/>
</dbReference>
<dbReference type="InterPro" id="IPR025700">
    <property type="entry name" value="Lys/Orn_oxygenase"/>
</dbReference>
<dbReference type="InterPro" id="IPR036188">
    <property type="entry name" value="FAD/NAD-bd_sf"/>
</dbReference>
<evidence type="ECO:0000256" key="7">
    <source>
        <dbReference type="ARBA" id="ARBA00023002"/>
    </source>
</evidence>
<keyword evidence="7" id="KW-0560">Oxidoreductase</keyword>
<proteinExistence type="inferred from homology"/>
<comment type="similarity">
    <text evidence="3">Belongs to the lysine N(6)-hydroxylase/L-ornithine N(5)-oxygenase family.</text>
</comment>
<protein>
    <submittedName>
        <fullName evidence="8">Alcaligin biosynthesis protein</fullName>
    </submittedName>
</protein>
<organism evidence="8 9">
    <name type="scientific">Veronia nyctiphanis</name>
    <dbReference type="NCBI Taxonomy" id="1278244"/>
    <lineage>
        <taxon>Bacteria</taxon>
        <taxon>Pseudomonadati</taxon>
        <taxon>Pseudomonadota</taxon>
        <taxon>Gammaproteobacteria</taxon>
        <taxon>Vibrionales</taxon>
        <taxon>Vibrionaceae</taxon>
        <taxon>Veronia</taxon>
    </lineage>
</organism>
<evidence type="ECO:0000256" key="4">
    <source>
        <dbReference type="ARBA" id="ARBA00022630"/>
    </source>
</evidence>
<evidence type="ECO:0000313" key="8">
    <source>
        <dbReference type="EMBL" id="RXJ73924.1"/>
    </source>
</evidence>
<name>A0A4Q0YUR9_9GAMM</name>
<gene>
    <name evidence="8" type="ORF">CS022_06465</name>
</gene>
<sequence>MLPEYDFIAIGLGPFNLGLACLSDPIKDVKGLFLEKKPAFDWHPGLMIDGVHLQTPFMSDLVTLSDPTNPYSFLNYAKKKGTLYHFYIREDFFLLRKEYNQYCQWAANSVPSIQFDRDVTEISYCSETSLYHVKARNEAGNNFEFYTKRLVLGTGPKPHLTEVIDPSADNVIHSGQYLRKKDELLNAKNIVVVGSGQSAAEIYYDLLSVIREHDYQLTWVTRASRFFPLEYSKLTLEMTSPDYVDYFYALPQAKKDELNAKQKSLYKGINSSLINEIYDLLYQLKLDGDVPTRLLTNSELLFQSPSHLQFEQKEVGRSFSLPFDQLVMATGFQYQIPDFLNPILDQLNLDDRARFNVARDYTIDDARSVFVQNAELHTHGFVTPDLGMACYRNSQIINQIVGYEYYAVEKTITFQEFVADDIDLVSVERGNL</sequence>
<comment type="caution">
    <text evidence="8">The sequence shown here is derived from an EMBL/GenBank/DDBJ whole genome shotgun (WGS) entry which is preliminary data.</text>
</comment>
<evidence type="ECO:0000256" key="5">
    <source>
        <dbReference type="ARBA" id="ARBA00022827"/>
    </source>
</evidence>
<keyword evidence="5" id="KW-0274">FAD</keyword>
<evidence type="ECO:0000256" key="2">
    <source>
        <dbReference type="ARBA" id="ARBA00004924"/>
    </source>
</evidence>
<dbReference type="SUPFAM" id="SSF51905">
    <property type="entry name" value="FAD/NAD(P)-binding domain"/>
    <property type="match status" value="2"/>
</dbReference>
<dbReference type="PANTHER" id="PTHR42802">
    <property type="entry name" value="MONOOXYGENASE"/>
    <property type="match status" value="1"/>
</dbReference>
<keyword evidence="9" id="KW-1185">Reference proteome</keyword>
<evidence type="ECO:0000256" key="3">
    <source>
        <dbReference type="ARBA" id="ARBA00007588"/>
    </source>
</evidence>
<dbReference type="Pfam" id="PF13434">
    <property type="entry name" value="Lys_Orn_oxgnase"/>
    <property type="match status" value="1"/>
</dbReference>
<accession>A0A4Q0YUR9</accession>
<dbReference type="AlphaFoldDB" id="A0A4Q0YUR9"/>
<evidence type="ECO:0000256" key="6">
    <source>
        <dbReference type="ARBA" id="ARBA00022857"/>
    </source>
</evidence>
<dbReference type="Gene3D" id="3.50.50.60">
    <property type="entry name" value="FAD/NAD(P)-binding domain"/>
    <property type="match status" value="1"/>
</dbReference>
<dbReference type="OrthoDB" id="7527071at2"/>
<comment type="cofactor">
    <cofactor evidence="1">
        <name>FAD</name>
        <dbReference type="ChEBI" id="CHEBI:57692"/>
    </cofactor>
</comment>